<dbReference type="AlphaFoldDB" id="A0A0L0BY02"/>
<keyword evidence="2" id="KW-0812">Transmembrane</keyword>
<feature type="region of interest" description="Disordered" evidence="1">
    <location>
        <begin position="1"/>
        <end position="21"/>
    </location>
</feature>
<dbReference type="EMBL" id="JRES01001167">
    <property type="protein sequence ID" value="KNC24913.1"/>
    <property type="molecule type" value="Genomic_DNA"/>
</dbReference>
<evidence type="ECO:0000313" key="3">
    <source>
        <dbReference type="EMBL" id="KNC24913.1"/>
    </source>
</evidence>
<evidence type="ECO:0000256" key="1">
    <source>
        <dbReference type="SAM" id="MobiDB-lite"/>
    </source>
</evidence>
<evidence type="ECO:0000313" key="4">
    <source>
        <dbReference type="Proteomes" id="UP000037069"/>
    </source>
</evidence>
<sequence>MVFMNGLGPDPLPAKEAEGPPVQVEPVDLSLRSPRDVLKVGQYYLEANVLLGYSNCNKTFTTFCNLLKFIFFIHFYTSFTITYLKNINFKNLYLFFSAILLLYQ</sequence>
<organism evidence="3 4">
    <name type="scientific">Lucilia cuprina</name>
    <name type="common">Green bottle fly</name>
    <name type="synonym">Australian sheep blowfly</name>
    <dbReference type="NCBI Taxonomy" id="7375"/>
    <lineage>
        <taxon>Eukaryota</taxon>
        <taxon>Metazoa</taxon>
        <taxon>Ecdysozoa</taxon>
        <taxon>Arthropoda</taxon>
        <taxon>Hexapoda</taxon>
        <taxon>Insecta</taxon>
        <taxon>Pterygota</taxon>
        <taxon>Neoptera</taxon>
        <taxon>Endopterygota</taxon>
        <taxon>Diptera</taxon>
        <taxon>Brachycera</taxon>
        <taxon>Muscomorpha</taxon>
        <taxon>Oestroidea</taxon>
        <taxon>Calliphoridae</taxon>
        <taxon>Luciliinae</taxon>
        <taxon>Lucilia</taxon>
    </lineage>
</organism>
<dbReference type="OrthoDB" id="4748970at2759"/>
<name>A0A0L0BY02_LUCCU</name>
<keyword evidence="2" id="KW-1133">Transmembrane helix</keyword>
<reference evidence="3 4" key="1">
    <citation type="journal article" date="2015" name="Nat. Commun.">
        <title>Lucilia cuprina genome unlocks parasitic fly biology to underpin future interventions.</title>
        <authorList>
            <person name="Anstead C.A."/>
            <person name="Korhonen P.K."/>
            <person name="Young N.D."/>
            <person name="Hall R.S."/>
            <person name="Jex A.R."/>
            <person name="Murali S.C."/>
            <person name="Hughes D.S."/>
            <person name="Lee S.F."/>
            <person name="Perry T."/>
            <person name="Stroehlein A.J."/>
            <person name="Ansell B.R."/>
            <person name="Breugelmans B."/>
            <person name="Hofmann A."/>
            <person name="Qu J."/>
            <person name="Dugan S."/>
            <person name="Lee S.L."/>
            <person name="Chao H."/>
            <person name="Dinh H."/>
            <person name="Han Y."/>
            <person name="Doddapaneni H.V."/>
            <person name="Worley K.C."/>
            <person name="Muzny D.M."/>
            <person name="Ioannidis P."/>
            <person name="Waterhouse R.M."/>
            <person name="Zdobnov E.M."/>
            <person name="James P.J."/>
            <person name="Bagnall N.H."/>
            <person name="Kotze A.C."/>
            <person name="Gibbs R.A."/>
            <person name="Richards S."/>
            <person name="Batterham P."/>
            <person name="Gasser R.B."/>
        </authorList>
    </citation>
    <scope>NUCLEOTIDE SEQUENCE [LARGE SCALE GENOMIC DNA]</scope>
    <source>
        <strain evidence="3 4">LS</strain>
        <tissue evidence="3">Full body</tissue>
    </source>
</reference>
<evidence type="ECO:0000256" key="2">
    <source>
        <dbReference type="SAM" id="Phobius"/>
    </source>
</evidence>
<keyword evidence="2" id="KW-0472">Membrane</keyword>
<dbReference type="Proteomes" id="UP000037069">
    <property type="component" value="Unassembled WGS sequence"/>
</dbReference>
<protein>
    <submittedName>
        <fullName evidence="3">Uncharacterized protein</fullName>
    </submittedName>
</protein>
<gene>
    <name evidence="3" type="ORF">FF38_03000</name>
</gene>
<proteinExistence type="predicted"/>
<feature type="transmembrane region" description="Helical" evidence="2">
    <location>
        <begin position="60"/>
        <end position="81"/>
    </location>
</feature>
<keyword evidence="4" id="KW-1185">Reference proteome</keyword>
<comment type="caution">
    <text evidence="3">The sequence shown here is derived from an EMBL/GenBank/DDBJ whole genome shotgun (WGS) entry which is preliminary data.</text>
</comment>
<accession>A0A0L0BY02</accession>